<dbReference type="InterPro" id="IPR002645">
    <property type="entry name" value="STAS_dom"/>
</dbReference>
<protein>
    <recommendedName>
        <fullName evidence="1">STAS domain-containing protein</fullName>
    </recommendedName>
</protein>
<dbReference type="SUPFAM" id="SSF52091">
    <property type="entry name" value="SpoIIaa-like"/>
    <property type="match status" value="1"/>
</dbReference>
<organism evidence="2 3">
    <name type="scientific">Alkalihalobacillus trypoxylicola</name>
    <dbReference type="NCBI Taxonomy" id="519424"/>
    <lineage>
        <taxon>Bacteria</taxon>
        <taxon>Bacillati</taxon>
        <taxon>Bacillota</taxon>
        <taxon>Bacilli</taxon>
        <taxon>Bacillales</taxon>
        <taxon>Bacillaceae</taxon>
        <taxon>Alkalihalobacillus</taxon>
    </lineage>
</organism>
<dbReference type="SMART" id="SM00065">
    <property type="entry name" value="GAF"/>
    <property type="match status" value="1"/>
</dbReference>
<dbReference type="EMBL" id="LTAO01000012">
    <property type="protein sequence ID" value="KYG32323.1"/>
    <property type="molecule type" value="Genomic_DNA"/>
</dbReference>
<name>A0A162EDC3_9BACI</name>
<evidence type="ECO:0000259" key="1">
    <source>
        <dbReference type="PROSITE" id="PS50801"/>
    </source>
</evidence>
<accession>A0A162EDC3</accession>
<dbReference type="PANTHER" id="PTHR33745">
    <property type="entry name" value="RSBT ANTAGONIST PROTEIN RSBS-RELATED"/>
    <property type="match status" value="1"/>
</dbReference>
<evidence type="ECO:0000313" key="2">
    <source>
        <dbReference type="EMBL" id="KYG32323.1"/>
    </source>
</evidence>
<dbReference type="InterPro" id="IPR003018">
    <property type="entry name" value="GAF"/>
</dbReference>
<dbReference type="InterPro" id="IPR029016">
    <property type="entry name" value="GAF-like_dom_sf"/>
</dbReference>
<proteinExistence type="predicted"/>
<dbReference type="PANTHER" id="PTHR33745:SF8">
    <property type="entry name" value="BLUE-LIGHT PHOTORECEPTOR"/>
    <property type="match status" value="1"/>
</dbReference>
<dbReference type="InterPro" id="IPR051932">
    <property type="entry name" value="Bact_StressResp_Reg"/>
</dbReference>
<gene>
    <name evidence="2" type="ORF">AZF04_06045</name>
</gene>
<dbReference type="SUPFAM" id="SSF55781">
    <property type="entry name" value="GAF domain-like"/>
    <property type="match status" value="1"/>
</dbReference>
<dbReference type="Pfam" id="PF01740">
    <property type="entry name" value="STAS"/>
    <property type="match status" value="1"/>
</dbReference>
<dbReference type="Gene3D" id="3.30.750.24">
    <property type="entry name" value="STAS domain"/>
    <property type="match status" value="1"/>
</dbReference>
<dbReference type="STRING" id="519424.AZF04_06045"/>
<keyword evidence="3" id="KW-1185">Reference proteome</keyword>
<dbReference type="Pfam" id="PF13185">
    <property type="entry name" value="GAF_2"/>
    <property type="match status" value="1"/>
</dbReference>
<feature type="domain" description="STAS" evidence="1">
    <location>
        <begin position="164"/>
        <end position="283"/>
    </location>
</feature>
<dbReference type="PROSITE" id="PS50801">
    <property type="entry name" value="STAS"/>
    <property type="match status" value="1"/>
</dbReference>
<evidence type="ECO:0000313" key="3">
    <source>
        <dbReference type="Proteomes" id="UP000075806"/>
    </source>
</evidence>
<dbReference type="RefSeq" id="WP_061948599.1">
    <property type="nucleotide sequence ID" value="NZ_LTAO01000012.1"/>
</dbReference>
<dbReference type="OrthoDB" id="1120027at2"/>
<sequence>MIINNDGNQTHDSLVAVSNKLFALLTEKLNVNTAYVAKKDAKAMTVINSFNHKEEIVSNHIVVDYEESNCRLVLESPESLLHVPNLLENSSTRTNKINEVLNVKAFLGVALNGRDGHEFGTLCVLDKEEKVFSEQDIEFLKNIADILSFMIELDEAYQDLELLSVPFIPLSKGLAILALQGNVSQTRANRILEDTLLYATNHKIHHFIIDLSEIQKTDQFFSNLLNRLVSALKLMGTQVVFSGIPFKLTYESTLRDLLQELDVEYVRNIDDAFNRLGYQLTKLESV</sequence>
<dbReference type="InterPro" id="IPR036513">
    <property type="entry name" value="STAS_dom_sf"/>
</dbReference>
<reference evidence="2" key="1">
    <citation type="submission" date="2016-02" db="EMBL/GenBank/DDBJ databases">
        <title>Genome sequence of Bacillus trypoxylicola KCTC 13244(T).</title>
        <authorList>
            <person name="Jeong H."/>
            <person name="Park S.-H."/>
            <person name="Choi S.-K."/>
        </authorList>
    </citation>
    <scope>NUCLEOTIDE SEQUENCE [LARGE SCALE GENOMIC DNA]</scope>
    <source>
        <strain evidence="2">KCTC 13244</strain>
    </source>
</reference>
<dbReference type="CDD" id="cd07041">
    <property type="entry name" value="STAS_RsbR_RsbS_like"/>
    <property type="match status" value="1"/>
</dbReference>
<dbReference type="Proteomes" id="UP000075806">
    <property type="component" value="Unassembled WGS sequence"/>
</dbReference>
<dbReference type="AlphaFoldDB" id="A0A162EDC3"/>
<dbReference type="Gene3D" id="3.30.450.40">
    <property type="match status" value="1"/>
</dbReference>
<comment type="caution">
    <text evidence="2">The sequence shown here is derived from an EMBL/GenBank/DDBJ whole genome shotgun (WGS) entry which is preliminary data.</text>
</comment>